<feature type="domain" description="HTH araC/xylS-type" evidence="4">
    <location>
        <begin position="198"/>
        <end position="296"/>
    </location>
</feature>
<dbReference type="InterPro" id="IPR050204">
    <property type="entry name" value="AraC_XylS_family_regulators"/>
</dbReference>
<dbReference type="PANTHER" id="PTHR46796">
    <property type="entry name" value="HTH-TYPE TRANSCRIPTIONAL ACTIVATOR RHAS-RELATED"/>
    <property type="match status" value="1"/>
</dbReference>
<dbReference type="SMART" id="SM00342">
    <property type="entry name" value="HTH_ARAC"/>
    <property type="match status" value="1"/>
</dbReference>
<dbReference type="PROSITE" id="PS01124">
    <property type="entry name" value="HTH_ARAC_FAMILY_2"/>
    <property type="match status" value="1"/>
</dbReference>
<evidence type="ECO:0000259" key="4">
    <source>
        <dbReference type="PROSITE" id="PS01124"/>
    </source>
</evidence>
<organism evidence="5 6">
    <name type="scientific">Bordetella genomosp. 7</name>
    <dbReference type="NCBI Taxonomy" id="1416805"/>
    <lineage>
        <taxon>Bacteria</taxon>
        <taxon>Pseudomonadati</taxon>
        <taxon>Pseudomonadota</taxon>
        <taxon>Betaproteobacteria</taxon>
        <taxon>Burkholderiales</taxon>
        <taxon>Alcaligenaceae</taxon>
        <taxon>Bordetella</taxon>
    </lineage>
</organism>
<dbReference type="InterPro" id="IPR009057">
    <property type="entry name" value="Homeodomain-like_sf"/>
</dbReference>
<dbReference type="RefSeq" id="WP_026639264.1">
    <property type="nucleotide sequence ID" value="NZ_NEVK01000008.1"/>
</dbReference>
<evidence type="ECO:0000256" key="1">
    <source>
        <dbReference type="ARBA" id="ARBA00023015"/>
    </source>
</evidence>
<dbReference type="Gene3D" id="1.10.10.60">
    <property type="entry name" value="Homeodomain-like"/>
    <property type="match status" value="1"/>
</dbReference>
<keyword evidence="1" id="KW-0805">Transcription regulation</keyword>
<dbReference type="Pfam" id="PF12833">
    <property type="entry name" value="HTH_18"/>
    <property type="match status" value="1"/>
</dbReference>
<proteinExistence type="predicted"/>
<dbReference type="InterPro" id="IPR018062">
    <property type="entry name" value="HTH_AraC-typ_CS"/>
</dbReference>
<dbReference type="Proteomes" id="UP000216947">
    <property type="component" value="Unassembled WGS sequence"/>
</dbReference>
<gene>
    <name evidence="5" type="ORF">CAL19_19095</name>
</gene>
<dbReference type="EMBL" id="NEVK01000008">
    <property type="protein sequence ID" value="OZI16891.1"/>
    <property type="molecule type" value="Genomic_DNA"/>
</dbReference>
<dbReference type="GO" id="GO:0003700">
    <property type="term" value="F:DNA-binding transcription factor activity"/>
    <property type="evidence" value="ECO:0007669"/>
    <property type="project" value="InterPro"/>
</dbReference>
<name>A0A261QVZ1_9BORD</name>
<evidence type="ECO:0000256" key="2">
    <source>
        <dbReference type="ARBA" id="ARBA00023125"/>
    </source>
</evidence>
<evidence type="ECO:0000313" key="6">
    <source>
        <dbReference type="Proteomes" id="UP000216947"/>
    </source>
</evidence>
<sequence length="301" mass="32912">MSQTASAPADFALFHTLRNARVQLVRAASLGAGLAAAQWNRDQRAGRALIDYDAPGHHTLSLYLQGGDTCFRLGHRDRHGGAGKFCVLPDQHHSRWSMNEEVRFLHLYIAPQRLAREAVMRLDREPRELELHDRTYIRDPSLAQACRALLATDWNVPAQRLAASSAAESVLHHLLDQNTGRAASATAARGGLAPAVRRRVRDYIDSHLAEPLTLDVLAGVAALSTYHFARMFHASFGEPPHSWVLGRRLARARLLLATSSDDLAGIAQACGFGNASHLSRAFAHAVGATPGQYRAAHRPGR</sequence>
<keyword evidence="3" id="KW-0804">Transcription</keyword>
<dbReference type="PROSITE" id="PS00041">
    <property type="entry name" value="HTH_ARAC_FAMILY_1"/>
    <property type="match status" value="1"/>
</dbReference>
<evidence type="ECO:0000313" key="5">
    <source>
        <dbReference type="EMBL" id="OZI16891.1"/>
    </source>
</evidence>
<evidence type="ECO:0000256" key="3">
    <source>
        <dbReference type="ARBA" id="ARBA00023163"/>
    </source>
</evidence>
<keyword evidence="2" id="KW-0238">DNA-binding</keyword>
<reference evidence="6" key="1">
    <citation type="submission" date="2017-05" db="EMBL/GenBank/DDBJ databases">
        <title>Complete and WGS of Bordetella genogroups.</title>
        <authorList>
            <person name="Spilker T."/>
            <person name="Lipuma J."/>
        </authorList>
    </citation>
    <scope>NUCLEOTIDE SEQUENCE [LARGE SCALE GENOMIC DNA]</scope>
    <source>
        <strain evidence="6">AU18089</strain>
    </source>
</reference>
<comment type="caution">
    <text evidence="5">The sequence shown here is derived from an EMBL/GenBank/DDBJ whole genome shotgun (WGS) entry which is preliminary data.</text>
</comment>
<dbReference type="AlphaFoldDB" id="A0A261QVZ1"/>
<keyword evidence="6" id="KW-1185">Reference proteome</keyword>
<dbReference type="SUPFAM" id="SSF46689">
    <property type="entry name" value="Homeodomain-like"/>
    <property type="match status" value="2"/>
</dbReference>
<dbReference type="GO" id="GO:0043565">
    <property type="term" value="F:sequence-specific DNA binding"/>
    <property type="evidence" value="ECO:0007669"/>
    <property type="project" value="InterPro"/>
</dbReference>
<dbReference type="InterPro" id="IPR018060">
    <property type="entry name" value="HTH_AraC"/>
</dbReference>
<dbReference type="PANTHER" id="PTHR46796:SF6">
    <property type="entry name" value="ARAC SUBFAMILY"/>
    <property type="match status" value="1"/>
</dbReference>
<protein>
    <submittedName>
        <fullName evidence="5">AraC family transcriptional regulator</fullName>
    </submittedName>
</protein>
<accession>A0A261QVZ1</accession>